<feature type="non-terminal residue" evidence="1">
    <location>
        <position position="642"/>
    </location>
</feature>
<gene>
    <name evidence="1" type="ORF">ENO08_06105</name>
</gene>
<dbReference type="EMBL" id="DSEC01000429">
    <property type="protein sequence ID" value="HER44014.1"/>
    <property type="molecule type" value="Genomic_DNA"/>
</dbReference>
<sequence length="642" mass="68713">MTGIAGRAGPVVLASALVTLIPAVLPAGETGRPEKRGWLDSGVRVSMGSLAHRKDEAPAGRFGTLVPAGGVRAILSEGDSVWVGTDGGLFIWVPGSDTVLAEGGARIASVTSLASTENGEIWVGGEAGLSIRRDWGWDRYTRREHPFFASITDIRHGEGKIWISTWGNGCGYVAGGTLTILTRADSLLDDRVTCVVEQSDATVWIGTESGVCRADSFSWTSMRYGSRIPVGRVRDMIINEKGDLFVSVARQGVSIYSLGRVSRYGQGQGLTGREIYRFGLDSDGRVWAAGRSGLSTWDGSGWTPVSLAGIPLGRHDYLSIGRDTEGNIYMGTSDGVVASFSRDSYMEKALPGDGPEMMIGKIVSSGRTVLLCGRRAVYRFDGGFTPLSLPASWYEGTVTGIVPEQGGGIWLSTRFGILHHTGASWEVFDRRQSLPTEHFTCASAGRGGELWFGTFESGVLRLTSGGWVHYRRRHGLPDERIASLITDRSGKTWVSTRSGKIAGFNGERWETLEIAGAGRAEEPADSAFLQDPAVRILPSGGEGYDADFAPVMGLDGSGRCMFCTWEGIFFLSEAGWRMIDVPVRDSGARPSALRGTIDGSIWLGTDGAGAFILRGGRWFRAGSTNGLGDEHVLSIEEDAAGT</sequence>
<name>A0A7V2F429_UNCEI</name>
<dbReference type="Gene3D" id="2.130.10.10">
    <property type="entry name" value="YVTN repeat-like/Quinoprotein amine dehydrogenase"/>
    <property type="match status" value="3"/>
</dbReference>
<dbReference type="InterPro" id="IPR015943">
    <property type="entry name" value="WD40/YVTN_repeat-like_dom_sf"/>
</dbReference>
<dbReference type="AlphaFoldDB" id="A0A7V2F429"/>
<dbReference type="Proteomes" id="UP000886069">
    <property type="component" value="Unassembled WGS sequence"/>
</dbReference>
<dbReference type="SUPFAM" id="SSF101898">
    <property type="entry name" value="NHL repeat"/>
    <property type="match status" value="1"/>
</dbReference>
<evidence type="ECO:0000313" key="1">
    <source>
        <dbReference type="EMBL" id="HER44014.1"/>
    </source>
</evidence>
<proteinExistence type="predicted"/>
<reference evidence="1" key="1">
    <citation type="journal article" date="2020" name="mSystems">
        <title>Genome- and Community-Level Interaction Insights into Carbon Utilization and Element Cycling Functions of Hydrothermarchaeota in Hydrothermal Sediment.</title>
        <authorList>
            <person name="Zhou Z."/>
            <person name="Liu Y."/>
            <person name="Xu W."/>
            <person name="Pan J."/>
            <person name="Luo Z.H."/>
            <person name="Li M."/>
        </authorList>
    </citation>
    <scope>NUCLEOTIDE SEQUENCE [LARGE SCALE GENOMIC DNA]</scope>
    <source>
        <strain evidence="1">SpSt-1233</strain>
    </source>
</reference>
<dbReference type="SUPFAM" id="SSF63829">
    <property type="entry name" value="Calcium-dependent phosphotriesterase"/>
    <property type="match status" value="1"/>
</dbReference>
<accession>A0A7V2F429</accession>
<organism evidence="1">
    <name type="scientific">Eiseniibacteriota bacterium</name>
    <dbReference type="NCBI Taxonomy" id="2212470"/>
    <lineage>
        <taxon>Bacteria</taxon>
        <taxon>Candidatus Eiseniibacteriota</taxon>
    </lineage>
</organism>
<comment type="caution">
    <text evidence="1">The sequence shown here is derived from an EMBL/GenBank/DDBJ whole genome shotgun (WGS) entry which is preliminary data.</text>
</comment>
<protein>
    <submittedName>
        <fullName evidence="1">Uncharacterized protein</fullName>
    </submittedName>
</protein>